<sequence length="188" mass="18676">MVNAVGIVLAAGAGTRFGGPKALARADDGTPWVEIACRTLLDGGCKDVIVTLGAGADTAGPLVPGWATTAVVPDWAGGASASLRAGLAAAAGTSADVAVITLVDLPHLPPAAVRRMLGPDDGAVGADTLRRAVHAGRPGHPVVLGRHHWEAVASTATGDRGASGYLREHGATEVDCTDLGGGGDVDRR</sequence>
<proteinExistence type="predicted"/>
<evidence type="ECO:0000313" key="3">
    <source>
        <dbReference type="Proteomes" id="UP000625527"/>
    </source>
</evidence>
<evidence type="ECO:0000313" key="2">
    <source>
        <dbReference type="EMBL" id="MBE1877809.1"/>
    </source>
</evidence>
<reference evidence="2 3" key="1">
    <citation type="submission" date="2020-10" db="EMBL/GenBank/DDBJ databases">
        <title>Myceligenerans pegani sp. nov., an endophytic actinomycete isolated from Peganum harmala L. in Xinjiang, China.</title>
        <authorList>
            <person name="Xin L."/>
        </authorList>
    </citation>
    <scope>NUCLEOTIDE SEQUENCE [LARGE SCALE GENOMIC DNA]</scope>
    <source>
        <strain evidence="2 3">TRM65318</strain>
    </source>
</reference>
<dbReference type="InterPro" id="IPR029044">
    <property type="entry name" value="Nucleotide-diphossugar_trans"/>
</dbReference>
<evidence type="ECO:0000259" key="1">
    <source>
        <dbReference type="Pfam" id="PF12804"/>
    </source>
</evidence>
<dbReference type="Gene3D" id="3.90.550.10">
    <property type="entry name" value="Spore Coat Polysaccharide Biosynthesis Protein SpsA, Chain A"/>
    <property type="match status" value="1"/>
</dbReference>
<dbReference type="InterPro" id="IPR025877">
    <property type="entry name" value="MobA-like_NTP_Trfase"/>
</dbReference>
<protein>
    <submittedName>
        <fullName evidence="2">NTP transferase domain-containing protein</fullName>
    </submittedName>
</protein>
<comment type="caution">
    <text evidence="2">The sequence shown here is derived from an EMBL/GenBank/DDBJ whole genome shotgun (WGS) entry which is preliminary data.</text>
</comment>
<feature type="domain" description="MobA-like NTP transferase" evidence="1">
    <location>
        <begin position="6"/>
        <end position="169"/>
    </location>
</feature>
<keyword evidence="3" id="KW-1185">Reference proteome</keyword>
<gene>
    <name evidence="2" type="ORF">IHE71_19145</name>
</gene>
<accession>A0ABR9N3X3</accession>
<keyword evidence="2" id="KW-0808">Transferase</keyword>
<dbReference type="GO" id="GO:0016740">
    <property type="term" value="F:transferase activity"/>
    <property type="evidence" value="ECO:0007669"/>
    <property type="project" value="UniProtKB-KW"/>
</dbReference>
<dbReference type="EMBL" id="JADAQT010000105">
    <property type="protein sequence ID" value="MBE1877809.1"/>
    <property type="molecule type" value="Genomic_DNA"/>
</dbReference>
<organism evidence="2 3">
    <name type="scientific">Myceligenerans pegani</name>
    <dbReference type="NCBI Taxonomy" id="2776917"/>
    <lineage>
        <taxon>Bacteria</taxon>
        <taxon>Bacillati</taxon>
        <taxon>Actinomycetota</taxon>
        <taxon>Actinomycetes</taxon>
        <taxon>Micrococcales</taxon>
        <taxon>Promicromonosporaceae</taxon>
        <taxon>Myceligenerans</taxon>
    </lineage>
</organism>
<dbReference type="SUPFAM" id="SSF53448">
    <property type="entry name" value="Nucleotide-diphospho-sugar transferases"/>
    <property type="match status" value="1"/>
</dbReference>
<name>A0ABR9N3X3_9MICO</name>
<dbReference type="PANTHER" id="PTHR43777:SF1">
    <property type="entry name" value="MOLYBDENUM COFACTOR CYTIDYLYLTRANSFERASE"/>
    <property type="match status" value="1"/>
</dbReference>
<dbReference type="Pfam" id="PF12804">
    <property type="entry name" value="NTP_transf_3"/>
    <property type="match status" value="1"/>
</dbReference>
<dbReference type="PANTHER" id="PTHR43777">
    <property type="entry name" value="MOLYBDENUM COFACTOR CYTIDYLYLTRANSFERASE"/>
    <property type="match status" value="1"/>
</dbReference>
<dbReference type="RefSeq" id="WP_192864352.1">
    <property type="nucleotide sequence ID" value="NZ_JADAQT010000105.1"/>
</dbReference>
<dbReference type="Proteomes" id="UP000625527">
    <property type="component" value="Unassembled WGS sequence"/>
</dbReference>